<sequence length="160" mass="18329">LRATHPVSPSQRRPSIRKATTLLELDAETNAVHAFYRLAAKTYFFRRLRDSDLPMTVTTLAYPPFIAQRRLEACTEEAVNVLTQIPSLSRYDSALLWPLSVVANAMTSAKGQAYIIERLRGMEERFGFDKIKAFREELKAIWMGIENGRERGKWEVRLVG</sequence>
<evidence type="ECO:0000313" key="2">
    <source>
        <dbReference type="Proteomes" id="UP001186974"/>
    </source>
</evidence>
<comment type="caution">
    <text evidence="1">The sequence shown here is derived from an EMBL/GenBank/DDBJ whole genome shotgun (WGS) entry which is preliminary data.</text>
</comment>
<name>A0ACC3D0I9_9PEZI</name>
<keyword evidence="2" id="KW-1185">Reference proteome</keyword>
<reference evidence="1" key="1">
    <citation type="submission" date="2024-09" db="EMBL/GenBank/DDBJ databases">
        <title>Black Yeasts Isolated from many extreme environments.</title>
        <authorList>
            <person name="Coleine C."/>
            <person name="Stajich J.E."/>
            <person name="Selbmann L."/>
        </authorList>
    </citation>
    <scope>NUCLEOTIDE SEQUENCE</scope>
    <source>
        <strain evidence="1">CCFEE 5737</strain>
    </source>
</reference>
<dbReference type="Proteomes" id="UP001186974">
    <property type="component" value="Unassembled WGS sequence"/>
</dbReference>
<dbReference type="EMBL" id="JAWDJW010008883">
    <property type="protein sequence ID" value="KAK3060066.1"/>
    <property type="molecule type" value="Genomic_DNA"/>
</dbReference>
<evidence type="ECO:0000313" key="1">
    <source>
        <dbReference type="EMBL" id="KAK3060066.1"/>
    </source>
</evidence>
<protein>
    <submittedName>
        <fullName evidence="1">Uncharacterized protein</fullName>
    </submittedName>
</protein>
<gene>
    <name evidence="1" type="ORF">LTS18_009424</name>
</gene>
<accession>A0ACC3D0I9</accession>
<organism evidence="1 2">
    <name type="scientific">Coniosporium uncinatum</name>
    <dbReference type="NCBI Taxonomy" id="93489"/>
    <lineage>
        <taxon>Eukaryota</taxon>
        <taxon>Fungi</taxon>
        <taxon>Dikarya</taxon>
        <taxon>Ascomycota</taxon>
        <taxon>Pezizomycotina</taxon>
        <taxon>Dothideomycetes</taxon>
        <taxon>Dothideomycetes incertae sedis</taxon>
        <taxon>Coniosporium</taxon>
    </lineage>
</organism>
<proteinExistence type="predicted"/>
<feature type="non-terminal residue" evidence="1">
    <location>
        <position position="1"/>
    </location>
</feature>